<keyword evidence="3" id="KW-1185">Reference proteome</keyword>
<evidence type="ECO:0000313" key="2">
    <source>
        <dbReference type="EMBL" id="CUI15201.1"/>
    </source>
</evidence>
<dbReference type="EMBL" id="CYKH01001915">
    <property type="protein sequence ID" value="CUI15201.1"/>
    <property type="molecule type" value="Genomic_DNA"/>
</dbReference>
<protein>
    <recommendedName>
        <fullName evidence="4">Membrane-associated protein</fullName>
    </recommendedName>
</protein>
<dbReference type="VEuPathDB" id="TriTrypDB:BSAL_31655"/>
<evidence type="ECO:0008006" key="4">
    <source>
        <dbReference type="Google" id="ProtNLM"/>
    </source>
</evidence>
<feature type="signal peptide" evidence="1">
    <location>
        <begin position="1"/>
        <end position="17"/>
    </location>
</feature>
<evidence type="ECO:0000256" key="1">
    <source>
        <dbReference type="SAM" id="SignalP"/>
    </source>
</evidence>
<reference evidence="3" key="1">
    <citation type="submission" date="2015-09" db="EMBL/GenBank/DDBJ databases">
        <authorList>
            <consortium name="Pathogen Informatics"/>
        </authorList>
    </citation>
    <scope>NUCLEOTIDE SEQUENCE [LARGE SCALE GENOMIC DNA]</scope>
    <source>
        <strain evidence="3">Lake Konstanz</strain>
    </source>
</reference>
<gene>
    <name evidence="2" type="ORF">BSAL_31655</name>
</gene>
<dbReference type="AlphaFoldDB" id="A0A0S4KNK5"/>
<keyword evidence="1" id="KW-0732">Signal</keyword>
<dbReference type="Proteomes" id="UP000051952">
    <property type="component" value="Unassembled WGS sequence"/>
</dbReference>
<name>A0A0S4KNK5_BODSA</name>
<proteinExistence type="predicted"/>
<sequence length="203" mass="21289">MLSYATALSIVLVVATAANCNMKISNTLSSSAILLCGRENGGTPGARFTQLVAPGADYTYACPETTATTSYELYFAVRNDTVCTWDSGCNPNTGSCKSYPWVIGEGLSWQNGLWYGFVAANFDGAGLGFSGNYGSRSVQYGVQMKCSSYGTSPWSGTCDVDSSTNEPVCNPNTPSYGKPDSGVVACGPANNQGTIEVSIFESK</sequence>
<evidence type="ECO:0000313" key="3">
    <source>
        <dbReference type="Proteomes" id="UP000051952"/>
    </source>
</evidence>
<organism evidence="2 3">
    <name type="scientific">Bodo saltans</name>
    <name type="common">Flagellated protozoan</name>
    <dbReference type="NCBI Taxonomy" id="75058"/>
    <lineage>
        <taxon>Eukaryota</taxon>
        <taxon>Discoba</taxon>
        <taxon>Euglenozoa</taxon>
        <taxon>Kinetoplastea</taxon>
        <taxon>Metakinetoplastina</taxon>
        <taxon>Eubodonida</taxon>
        <taxon>Bodonidae</taxon>
        <taxon>Bodo</taxon>
    </lineage>
</organism>
<feature type="chain" id="PRO_5006623444" description="Membrane-associated protein" evidence="1">
    <location>
        <begin position="18"/>
        <end position="203"/>
    </location>
</feature>
<accession>A0A0S4KNK5</accession>